<organism evidence="11 12">
    <name type="scientific">Peptoniphilus stercorisuis</name>
    <dbReference type="NCBI Taxonomy" id="1436965"/>
    <lineage>
        <taxon>Bacteria</taxon>
        <taxon>Bacillati</taxon>
        <taxon>Bacillota</taxon>
        <taxon>Tissierellia</taxon>
        <taxon>Tissierellales</taxon>
        <taxon>Peptoniphilaceae</taxon>
        <taxon>Peptoniphilus</taxon>
    </lineage>
</organism>
<keyword evidence="12" id="KW-1185">Reference proteome</keyword>
<dbReference type="InterPro" id="IPR001451">
    <property type="entry name" value="Hexapep"/>
</dbReference>
<evidence type="ECO:0000256" key="7">
    <source>
        <dbReference type="ARBA" id="ARBA00023192"/>
    </source>
</evidence>
<evidence type="ECO:0000313" key="12">
    <source>
        <dbReference type="Proteomes" id="UP001519306"/>
    </source>
</evidence>
<evidence type="ECO:0000256" key="4">
    <source>
        <dbReference type="ARBA" id="ARBA00018522"/>
    </source>
</evidence>
<dbReference type="InterPro" id="IPR011004">
    <property type="entry name" value="Trimer_LpxA-like_sf"/>
</dbReference>
<dbReference type="InterPro" id="IPR042122">
    <property type="entry name" value="Ser_AcTrfase_N_sf"/>
</dbReference>
<reference evidence="11 12" key="1">
    <citation type="submission" date="2021-03" db="EMBL/GenBank/DDBJ databases">
        <title>Genomic Encyclopedia of Type Strains, Phase IV (KMG-IV): sequencing the most valuable type-strain genomes for metagenomic binning, comparative biology and taxonomic classification.</title>
        <authorList>
            <person name="Goeker M."/>
        </authorList>
    </citation>
    <scope>NUCLEOTIDE SEQUENCE [LARGE SCALE GENOMIC DNA]</scope>
    <source>
        <strain evidence="11 12">DSM 27563</strain>
    </source>
</reference>
<evidence type="ECO:0000256" key="6">
    <source>
        <dbReference type="ARBA" id="ARBA00022679"/>
    </source>
</evidence>
<name>A0ABS4KDU9_9FIRM</name>
<protein>
    <recommendedName>
        <fullName evidence="4 10">Serine acetyltransferase</fullName>
        <ecNumber evidence="3 10">2.3.1.30</ecNumber>
    </recommendedName>
</protein>
<dbReference type="CDD" id="cd03354">
    <property type="entry name" value="LbH_SAT"/>
    <property type="match status" value="1"/>
</dbReference>
<evidence type="ECO:0000256" key="2">
    <source>
        <dbReference type="ARBA" id="ARBA00007274"/>
    </source>
</evidence>
<comment type="catalytic activity">
    <reaction evidence="9 10">
        <text>L-serine + acetyl-CoA = O-acetyl-L-serine + CoA</text>
        <dbReference type="Rhea" id="RHEA:24560"/>
        <dbReference type="ChEBI" id="CHEBI:33384"/>
        <dbReference type="ChEBI" id="CHEBI:57287"/>
        <dbReference type="ChEBI" id="CHEBI:57288"/>
        <dbReference type="ChEBI" id="CHEBI:58340"/>
        <dbReference type="EC" id="2.3.1.30"/>
    </reaction>
</comment>
<dbReference type="SUPFAM" id="SSF51161">
    <property type="entry name" value="Trimeric LpxA-like enzymes"/>
    <property type="match status" value="1"/>
</dbReference>
<dbReference type="Gene3D" id="2.160.10.10">
    <property type="entry name" value="Hexapeptide repeat proteins"/>
    <property type="match status" value="1"/>
</dbReference>
<comment type="similarity">
    <text evidence="2 10">Belongs to the transferase hexapeptide repeat family.</text>
</comment>
<evidence type="ECO:0000256" key="10">
    <source>
        <dbReference type="PIRNR" id="PIRNR000441"/>
    </source>
</evidence>
<evidence type="ECO:0000313" key="11">
    <source>
        <dbReference type="EMBL" id="MBP2025461.1"/>
    </source>
</evidence>
<dbReference type="Pfam" id="PF00132">
    <property type="entry name" value="Hexapep"/>
    <property type="match status" value="1"/>
</dbReference>
<evidence type="ECO:0000256" key="5">
    <source>
        <dbReference type="ARBA" id="ARBA00022605"/>
    </source>
</evidence>
<evidence type="ECO:0000256" key="9">
    <source>
        <dbReference type="ARBA" id="ARBA00049486"/>
    </source>
</evidence>
<dbReference type="RefSeq" id="WP_245311187.1">
    <property type="nucleotide sequence ID" value="NZ_JAGGLJ010000008.1"/>
</dbReference>
<dbReference type="NCBIfam" id="NF041874">
    <property type="entry name" value="EPS_EpsC"/>
    <property type="match status" value="1"/>
</dbReference>
<sequence>MSQKIKRNFSIIKDLKENIKAVKDKDPASSNSLDIFFHNPGIKAIFRHRIAHFFYNKKMFFIANSISYHTRKKTGIEIHPGAVLGRRICIDHGMGIVIGETATVGDDVLIYHNVTLGGTGKDKGKRHPDVGNNVLLSSGCKILGPIQIGNNAKVGANAVVVKPVPDYATAVGMPARNIERKYKGDLKNVI</sequence>
<accession>A0ABS4KDU9</accession>
<keyword evidence="7" id="KW-0198">Cysteine biosynthesis</keyword>
<proteinExistence type="inferred from homology"/>
<keyword evidence="5" id="KW-0028">Amino-acid biosynthesis</keyword>
<evidence type="ECO:0000256" key="8">
    <source>
        <dbReference type="ARBA" id="ARBA00023315"/>
    </source>
</evidence>
<evidence type="ECO:0000256" key="1">
    <source>
        <dbReference type="ARBA" id="ARBA00004876"/>
    </source>
</evidence>
<dbReference type="PANTHER" id="PTHR42811">
    <property type="entry name" value="SERINE ACETYLTRANSFERASE"/>
    <property type="match status" value="1"/>
</dbReference>
<keyword evidence="8 10" id="KW-0012">Acyltransferase</keyword>
<dbReference type="InterPro" id="IPR053376">
    <property type="entry name" value="Serine_acetyltransferase"/>
</dbReference>
<gene>
    <name evidence="11" type="ORF">J2Z71_000994</name>
</gene>
<dbReference type="GO" id="GO:0009001">
    <property type="term" value="F:serine O-acetyltransferase activity"/>
    <property type="evidence" value="ECO:0007669"/>
    <property type="project" value="UniProtKB-EC"/>
</dbReference>
<dbReference type="PIRSF" id="PIRSF000441">
    <property type="entry name" value="CysE"/>
    <property type="match status" value="1"/>
</dbReference>
<dbReference type="EMBL" id="JAGGLJ010000008">
    <property type="protein sequence ID" value="MBP2025461.1"/>
    <property type="molecule type" value="Genomic_DNA"/>
</dbReference>
<dbReference type="EC" id="2.3.1.30" evidence="3 10"/>
<comment type="caution">
    <text evidence="11">The sequence shown here is derived from an EMBL/GenBank/DDBJ whole genome shotgun (WGS) entry which is preliminary data.</text>
</comment>
<keyword evidence="6 10" id="KW-0808">Transferase</keyword>
<comment type="pathway">
    <text evidence="1">Amino-acid biosynthesis; L-cysteine biosynthesis; L-cysteine from L-serine: step 1/2.</text>
</comment>
<dbReference type="InterPro" id="IPR045304">
    <property type="entry name" value="LbH_SAT"/>
</dbReference>
<evidence type="ECO:0000256" key="3">
    <source>
        <dbReference type="ARBA" id="ARBA00013266"/>
    </source>
</evidence>
<dbReference type="InterPro" id="IPR005881">
    <property type="entry name" value="Ser_O-AcTrfase"/>
</dbReference>
<dbReference type="NCBIfam" id="TIGR01172">
    <property type="entry name" value="cysE"/>
    <property type="match status" value="1"/>
</dbReference>
<dbReference type="Proteomes" id="UP001519306">
    <property type="component" value="Unassembled WGS sequence"/>
</dbReference>
<dbReference type="Gene3D" id="1.10.3130.10">
    <property type="entry name" value="serine acetyltransferase, domain 1"/>
    <property type="match status" value="1"/>
</dbReference>